<feature type="binding site" evidence="8">
    <location>
        <position position="14"/>
    </location>
    <ligand>
        <name>substrate</name>
    </ligand>
</feature>
<feature type="site" description="Could be important to modulate the pK values of the two catalytic cysteine residues" evidence="8">
    <location>
        <position position="208"/>
    </location>
</feature>
<evidence type="ECO:0000256" key="7">
    <source>
        <dbReference type="ARBA" id="ARBA00051712"/>
    </source>
</evidence>
<dbReference type="NCBIfam" id="TIGR00652">
    <property type="entry name" value="DapF"/>
    <property type="match status" value="1"/>
</dbReference>
<comment type="function">
    <text evidence="8">Catalyzes the stereoinversion of LL-2,6-diaminopimelate (L,L-DAP) to meso-diaminopimelate (meso-DAP), a precursor of L-lysine and an essential component of the bacterial peptidoglycan.</text>
</comment>
<comment type="subunit">
    <text evidence="8">Homodimer.</text>
</comment>
<dbReference type="PANTHER" id="PTHR31689">
    <property type="entry name" value="DIAMINOPIMELATE EPIMERASE, CHLOROPLASTIC"/>
    <property type="match status" value="1"/>
</dbReference>
<dbReference type="InterPro" id="IPR018510">
    <property type="entry name" value="DAP_epimerase_AS"/>
</dbReference>
<organism evidence="10 11">
    <name type="scientific">Cutibacterium granulosum</name>
    <dbReference type="NCBI Taxonomy" id="33011"/>
    <lineage>
        <taxon>Bacteria</taxon>
        <taxon>Bacillati</taxon>
        <taxon>Actinomycetota</taxon>
        <taxon>Actinomycetes</taxon>
        <taxon>Propionibacteriales</taxon>
        <taxon>Propionibacteriaceae</taxon>
        <taxon>Cutibacterium</taxon>
    </lineage>
</organism>
<keyword evidence="4 8" id="KW-0028">Amino-acid biosynthesis</keyword>
<name>A0A239WM96_9ACTN</name>
<dbReference type="InterPro" id="IPR001653">
    <property type="entry name" value="DAP_epimerase_DapF"/>
</dbReference>
<protein>
    <recommendedName>
        <fullName evidence="3 8">Diaminopimelate epimerase</fullName>
        <shortName evidence="8">DAP epimerase</shortName>
        <ecNumber evidence="3 8">5.1.1.7</ecNumber>
    </recommendedName>
    <alternativeName>
        <fullName evidence="8">PLP-independent amino acid racemase</fullName>
    </alternativeName>
</protein>
<feature type="active site" description="Proton donor" evidence="8">
    <location>
        <position position="82"/>
    </location>
</feature>
<dbReference type="EC" id="5.1.1.7" evidence="3 8"/>
<comment type="pathway">
    <text evidence="1 8">Amino-acid biosynthesis; L-lysine biosynthesis via DAP pathway; DL-2,6-diaminopimelate from LL-2,6-diaminopimelate: step 1/1.</text>
</comment>
<dbReference type="eggNOG" id="COG0253">
    <property type="taxonomic scope" value="Bacteria"/>
</dbReference>
<feature type="active site" evidence="9">
    <location>
        <position position="82"/>
    </location>
</feature>
<dbReference type="AlphaFoldDB" id="A0A239WM96"/>
<dbReference type="Gene3D" id="3.10.310.10">
    <property type="entry name" value="Diaminopimelate Epimerase, Chain A, domain 1"/>
    <property type="match status" value="2"/>
</dbReference>
<evidence type="ECO:0000256" key="2">
    <source>
        <dbReference type="ARBA" id="ARBA00010219"/>
    </source>
</evidence>
<keyword evidence="5 8" id="KW-0457">Lysine biosynthesis</keyword>
<keyword evidence="8" id="KW-0963">Cytoplasm</keyword>
<evidence type="ECO:0000256" key="3">
    <source>
        <dbReference type="ARBA" id="ARBA00013080"/>
    </source>
</evidence>
<feature type="binding site" evidence="8">
    <location>
        <position position="155"/>
    </location>
    <ligand>
        <name>substrate</name>
    </ligand>
</feature>
<evidence type="ECO:0000256" key="9">
    <source>
        <dbReference type="PROSITE-ProRule" id="PRU10125"/>
    </source>
</evidence>
<comment type="subcellular location">
    <subcellularLocation>
        <location evidence="8">Cytoplasm</location>
    </subcellularLocation>
</comment>
<evidence type="ECO:0000256" key="4">
    <source>
        <dbReference type="ARBA" id="ARBA00022605"/>
    </source>
</evidence>
<gene>
    <name evidence="8 10" type="primary">dapF</name>
    <name evidence="10" type="ORF">SAMEA4412665_01213</name>
</gene>
<evidence type="ECO:0000256" key="5">
    <source>
        <dbReference type="ARBA" id="ARBA00023154"/>
    </source>
</evidence>
<proteinExistence type="inferred from homology"/>
<sequence length="284" mass="30198">MVTTRFIKGHGTGNDFVILPDDRSAAAPSAREIRWLCDRRFGIGGDGLLRALPAGDVPQWDGDPDLWFMDYYNADGSVAQMCGNGLRVFARFLRTEGLIDGDEAEVATRSGVKRVRLFDDGTVRAELGPVQVGDELVSISTTGHSCPARPADVGNPHAVVVLDDHESVTGMDLTSAPAWSPAEAFPEGVNVEFVRQVGPTHVQMRVFERGVGETLSCGTGTVAVAAVMARRTGDLGPWRVDVPGGRITVELAQSQNGEVLASLTGPAVLVAQGEVHIPDEAVSR</sequence>
<evidence type="ECO:0000256" key="6">
    <source>
        <dbReference type="ARBA" id="ARBA00023235"/>
    </source>
</evidence>
<reference evidence="10 11" key="1">
    <citation type="submission" date="2017-06" db="EMBL/GenBank/DDBJ databases">
        <authorList>
            <consortium name="Pathogen Informatics"/>
        </authorList>
    </citation>
    <scope>NUCLEOTIDE SEQUENCE [LARGE SCALE GENOMIC DNA]</scope>
    <source>
        <strain evidence="10 11">NCTC11865</strain>
    </source>
</reference>
<feature type="active site" description="Proton acceptor" evidence="8">
    <location>
        <position position="217"/>
    </location>
</feature>
<dbReference type="GO" id="GO:0008837">
    <property type="term" value="F:diaminopimelate epimerase activity"/>
    <property type="evidence" value="ECO:0007669"/>
    <property type="project" value="UniProtKB-UniRule"/>
</dbReference>
<evidence type="ECO:0000313" key="11">
    <source>
        <dbReference type="Proteomes" id="UP000215332"/>
    </source>
</evidence>
<dbReference type="Proteomes" id="UP000215332">
    <property type="component" value="Chromosome 1"/>
</dbReference>
<dbReference type="Pfam" id="PF01678">
    <property type="entry name" value="DAP_epimerase"/>
    <property type="match status" value="2"/>
</dbReference>
<comment type="catalytic activity">
    <reaction evidence="7 8">
        <text>(2S,6S)-2,6-diaminopimelate = meso-2,6-diaminopimelate</text>
        <dbReference type="Rhea" id="RHEA:15393"/>
        <dbReference type="ChEBI" id="CHEBI:57609"/>
        <dbReference type="ChEBI" id="CHEBI:57791"/>
        <dbReference type="EC" id="5.1.1.7"/>
    </reaction>
</comment>
<accession>A0A239WM96</accession>
<feature type="site" description="Could be important to modulate the pK values of the two catalytic cysteine residues" evidence="8">
    <location>
        <position position="157"/>
    </location>
</feature>
<feature type="binding site" evidence="8">
    <location>
        <begin position="208"/>
        <end position="209"/>
    </location>
    <ligand>
        <name>substrate</name>
    </ligand>
</feature>
<feature type="binding site" evidence="8">
    <location>
        <position position="190"/>
    </location>
    <ligand>
        <name>substrate</name>
    </ligand>
</feature>
<dbReference type="SUPFAM" id="SSF54506">
    <property type="entry name" value="Diaminopimelate epimerase-like"/>
    <property type="match status" value="2"/>
</dbReference>
<dbReference type="UniPathway" id="UPA00034">
    <property type="reaction ID" value="UER00025"/>
</dbReference>
<dbReference type="RefSeq" id="WP_021105509.1">
    <property type="nucleotide sequence ID" value="NZ_LT906441.1"/>
</dbReference>
<evidence type="ECO:0000256" key="1">
    <source>
        <dbReference type="ARBA" id="ARBA00005196"/>
    </source>
</evidence>
<comment type="similarity">
    <text evidence="2 8">Belongs to the diaminopimelate epimerase family.</text>
</comment>
<dbReference type="GO" id="GO:0009089">
    <property type="term" value="P:lysine biosynthetic process via diaminopimelate"/>
    <property type="evidence" value="ECO:0007669"/>
    <property type="project" value="UniProtKB-UniRule"/>
</dbReference>
<evidence type="ECO:0000313" key="10">
    <source>
        <dbReference type="EMBL" id="SNV35339.1"/>
    </source>
</evidence>
<dbReference type="EMBL" id="LT906441">
    <property type="protein sequence ID" value="SNV35339.1"/>
    <property type="molecule type" value="Genomic_DNA"/>
</dbReference>
<keyword evidence="6 8" id="KW-0413">Isomerase</keyword>
<dbReference type="GO" id="GO:0005829">
    <property type="term" value="C:cytosol"/>
    <property type="evidence" value="ECO:0007669"/>
    <property type="project" value="TreeGrafter"/>
</dbReference>
<dbReference type="KEGG" id="cgrn:4412665_01213"/>
<dbReference type="PROSITE" id="PS01326">
    <property type="entry name" value="DAP_EPIMERASE"/>
    <property type="match status" value="1"/>
</dbReference>
<comment type="caution">
    <text evidence="8">Lacks conserved residue(s) required for the propagation of feature annotation.</text>
</comment>
<feature type="binding site" evidence="8">
    <location>
        <begin position="218"/>
        <end position="219"/>
    </location>
    <ligand>
        <name>substrate</name>
    </ligand>
</feature>
<dbReference type="HAMAP" id="MF_00197">
    <property type="entry name" value="DAP_epimerase"/>
    <property type="match status" value="1"/>
</dbReference>
<feature type="binding site" evidence="8">
    <location>
        <begin position="83"/>
        <end position="84"/>
    </location>
    <ligand>
        <name>substrate</name>
    </ligand>
</feature>
<evidence type="ECO:0000256" key="8">
    <source>
        <dbReference type="HAMAP-Rule" id="MF_00197"/>
    </source>
</evidence>
<dbReference type="PANTHER" id="PTHR31689:SF0">
    <property type="entry name" value="DIAMINOPIMELATE EPIMERASE"/>
    <property type="match status" value="1"/>
</dbReference>
<feature type="binding site" evidence="8">
    <location>
        <position position="73"/>
    </location>
    <ligand>
        <name>substrate</name>
    </ligand>
</feature>